<evidence type="ECO:0000313" key="7">
    <source>
        <dbReference type="Proteomes" id="UP001652409"/>
    </source>
</evidence>
<dbReference type="InterPro" id="IPR032466">
    <property type="entry name" value="Metal_Hydrolase"/>
</dbReference>
<dbReference type="InterPro" id="IPR051607">
    <property type="entry name" value="Metallo-dep_hydrolases"/>
</dbReference>
<evidence type="ECO:0000259" key="5">
    <source>
        <dbReference type="Pfam" id="PF01979"/>
    </source>
</evidence>
<evidence type="ECO:0000256" key="1">
    <source>
        <dbReference type="ARBA" id="ARBA00001947"/>
    </source>
</evidence>
<evidence type="ECO:0000313" key="6">
    <source>
        <dbReference type="EMBL" id="MCU6766530.1"/>
    </source>
</evidence>
<dbReference type="PANTHER" id="PTHR11271">
    <property type="entry name" value="GUANINE DEAMINASE"/>
    <property type="match status" value="1"/>
</dbReference>
<protein>
    <submittedName>
        <fullName evidence="6">Amidohydrolase family protein</fullName>
    </submittedName>
</protein>
<sequence length="433" mass="48231">MLNNIFALKGTFCYSKDSQNLIIRENAYLICNNGISEGIYEELPACFQGIQVIDHTNKLIIPGLIDLHLHAPQYTFRGTGMDLELLDWLNTSAFPEEARYAESDYAQKAYQIFTEDLKQSPTTRACIFATLHTDATMILMDLLEDTGLKTMVGKVNMDRNAPSYLMEQNASTSAAATRQWIDAVSGRHYQNTFPILTPRFIPSCSDELLILLSEIQQEFHLPVQSHLSENPGEIHWVKELCPDSLFYGDAYDHFNLFGRDHCPTVMAHCVYSTEEEIALMKKQGVYIAHCPQSNTNLSSGIAPAARYLREGLHVGLGTDIAGGFSLSMLRAIADAIQVSKLRWRLVDPSLKALTLPEAFYMATIGGGSFFGKTGSFEKGYELDAVVLDDSSLPSPRSLPPLTRLERLISLSDSSNIIQKFVCGNSIFSNTEDR</sequence>
<feature type="domain" description="Amidohydrolase-related" evidence="5">
    <location>
        <begin position="60"/>
        <end position="423"/>
    </location>
</feature>
<keyword evidence="3" id="KW-0378">Hydrolase</keyword>
<dbReference type="PANTHER" id="PTHR11271:SF6">
    <property type="entry name" value="GUANINE DEAMINASE"/>
    <property type="match status" value="1"/>
</dbReference>
<reference evidence="6 7" key="1">
    <citation type="journal article" date="2021" name="ISME Commun">
        <title>Automated analysis of genomic sequences facilitates high-throughput and comprehensive description of bacteria.</title>
        <authorList>
            <person name="Hitch T.C.A."/>
        </authorList>
    </citation>
    <scope>NUCLEOTIDE SEQUENCE [LARGE SCALE GENOMIC DNA]</scope>
    <source>
        <strain evidence="6 7">Sanger_23</strain>
    </source>
</reference>
<dbReference type="Proteomes" id="UP001652409">
    <property type="component" value="Unassembled WGS sequence"/>
</dbReference>
<dbReference type="InterPro" id="IPR011059">
    <property type="entry name" value="Metal-dep_hydrolase_composite"/>
</dbReference>
<name>A0ABT2TWD9_9FIRM</name>
<dbReference type="SUPFAM" id="SSF51338">
    <property type="entry name" value="Composite domain of metallo-dependent hydrolases"/>
    <property type="match status" value="2"/>
</dbReference>
<dbReference type="Pfam" id="PF01979">
    <property type="entry name" value="Amidohydro_1"/>
    <property type="match status" value="1"/>
</dbReference>
<comment type="cofactor">
    <cofactor evidence="1">
        <name>Zn(2+)</name>
        <dbReference type="ChEBI" id="CHEBI:29105"/>
    </cofactor>
</comment>
<gene>
    <name evidence="6" type="ORF">OCV61_14120</name>
</gene>
<dbReference type="InterPro" id="IPR006680">
    <property type="entry name" value="Amidohydro-rel"/>
</dbReference>
<dbReference type="EMBL" id="JAOQJL010000033">
    <property type="protein sequence ID" value="MCU6766530.1"/>
    <property type="molecule type" value="Genomic_DNA"/>
</dbReference>
<dbReference type="Gene3D" id="2.30.40.10">
    <property type="entry name" value="Urease, subunit C, domain 1"/>
    <property type="match status" value="1"/>
</dbReference>
<dbReference type="SUPFAM" id="SSF51556">
    <property type="entry name" value="Metallo-dependent hydrolases"/>
    <property type="match status" value="1"/>
</dbReference>
<organism evidence="6 7">
    <name type="scientific">Blautia ammoniilytica</name>
    <dbReference type="NCBI Taxonomy" id="2981782"/>
    <lineage>
        <taxon>Bacteria</taxon>
        <taxon>Bacillati</taxon>
        <taxon>Bacillota</taxon>
        <taxon>Clostridia</taxon>
        <taxon>Lachnospirales</taxon>
        <taxon>Lachnospiraceae</taxon>
        <taxon>Blautia</taxon>
    </lineage>
</organism>
<dbReference type="Gene3D" id="3.20.20.140">
    <property type="entry name" value="Metal-dependent hydrolases"/>
    <property type="match status" value="1"/>
</dbReference>
<keyword evidence="2" id="KW-0479">Metal-binding</keyword>
<evidence type="ECO:0000256" key="3">
    <source>
        <dbReference type="ARBA" id="ARBA00022801"/>
    </source>
</evidence>
<keyword evidence="7" id="KW-1185">Reference proteome</keyword>
<proteinExistence type="predicted"/>
<evidence type="ECO:0000256" key="2">
    <source>
        <dbReference type="ARBA" id="ARBA00022723"/>
    </source>
</evidence>
<evidence type="ECO:0000256" key="4">
    <source>
        <dbReference type="ARBA" id="ARBA00022833"/>
    </source>
</evidence>
<accession>A0ABT2TWD9</accession>
<comment type="caution">
    <text evidence="6">The sequence shown here is derived from an EMBL/GenBank/DDBJ whole genome shotgun (WGS) entry which is preliminary data.</text>
</comment>
<keyword evidence="4" id="KW-0862">Zinc</keyword>
<dbReference type="RefSeq" id="WP_158422343.1">
    <property type="nucleotide sequence ID" value="NZ_JAOQJL010000033.1"/>
</dbReference>